<evidence type="ECO:0000313" key="1">
    <source>
        <dbReference type="EMBL" id="RGB94289.1"/>
    </source>
</evidence>
<organism evidence="1 2">
    <name type="scientific">Faecalibacterium prausnitzii</name>
    <dbReference type="NCBI Taxonomy" id="853"/>
    <lineage>
        <taxon>Bacteria</taxon>
        <taxon>Bacillati</taxon>
        <taxon>Bacillota</taxon>
        <taxon>Clostridia</taxon>
        <taxon>Eubacteriales</taxon>
        <taxon>Oscillospiraceae</taxon>
        <taxon>Faecalibacterium</taxon>
    </lineage>
</organism>
<protein>
    <recommendedName>
        <fullName evidence="3">Replicative helicase inhibitor G39P N-terminal domain-containing protein</fullName>
    </recommendedName>
</protein>
<evidence type="ECO:0000313" key="2">
    <source>
        <dbReference type="Proteomes" id="UP000260783"/>
    </source>
</evidence>
<dbReference type="RefSeq" id="WP_117527815.1">
    <property type="nucleotide sequence ID" value="NZ_JAQCXC010000018.1"/>
</dbReference>
<dbReference type="Proteomes" id="UP000260783">
    <property type="component" value="Unassembled WGS sequence"/>
</dbReference>
<dbReference type="EMBL" id="QVEW01000018">
    <property type="protein sequence ID" value="RGB94289.1"/>
    <property type="molecule type" value="Genomic_DNA"/>
</dbReference>
<gene>
    <name evidence="1" type="ORF">DWZ04_13425</name>
</gene>
<name>A0A3E2UDK2_9FIRM</name>
<comment type="caution">
    <text evidence="1">The sequence shown here is derived from an EMBL/GenBank/DDBJ whole genome shotgun (WGS) entry which is preliminary data.</text>
</comment>
<proteinExistence type="predicted"/>
<dbReference type="AlphaFoldDB" id="A0A3E2UDK2"/>
<accession>A0A3E2UDK2</accession>
<evidence type="ECO:0008006" key="3">
    <source>
        <dbReference type="Google" id="ProtNLM"/>
    </source>
</evidence>
<reference evidence="1 2" key="1">
    <citation type="submission" date="2018-08" db="EMBL/GenBank/DDBJ databases">
        <title>A genome reference for cultivated species of the human gut microbiota.</title>
        <authorList>
            <person name="Zou Y."/>
            <person name="Xue W."/>
            <person name="Luo G."/>
        </authorList>
    </citation>
    <scope>NUCLEOTIDE SEQUENCE [LARGE SCALE GENOMIC DNA]</scope>
    <source>
        <strain evidence="1 2">AF29-11BH</strain>
    </source>
</reference>
<sequence length="191" mass="21357">MTKEDAAKLIQMNFVLYKLGSKPLTDTEMEIMLDVWTYQFRDYPGEVVKRAFLAANRVCVYPITVADIFKQLSQTINPDAEWSALADAAHKAQKYISWRNWPMVVGIDERGGLMRSDGTEELKKLFESLPPAAKKYAGSVGGLEELARTPDLTYRRVEFLKQAQGDISTTPREAARLRAGATPARLEAANG</sequence>